<dbReference type="Proteomes" id="UP000199445">
    <property type="component" value="Unassembled WGS sequence"/>
</dbReference>
<evidence type="ECO:0000313" key="3">
    <source>
        <dbReference type="Proteomes" id="UP000199445"/>
    </source>
</evidence>
<evidence type="ECO:0000256" key="1">
    <source>
        <dbReference type="SAM" id="MobiDB-lite"/>
    </source>
</evidence>
<proteinExistence type="predicted"/>
<sequence>MGTSGSFGGSKTGLVPSWVDDPPAVPVAAPEGGESPDGNGDSDGELPSPIYPPLQPPPPGTGLGQARGSLTRGARTSDGNAIRRGAGRYVAASGGGRGASRRMPNSRATAGGVAGLVRTFATQGPAEALKPFNLQELAGAPAVDVFVALTEALCPPGGTIDEAIARDAMLETIAALAAEGIGNFDEMVPADLQEFFIGVVSRSIEGKILNEVGTNSIRVSSDLTSVERAQRMLHEFVEGCVRDRFSSFGSSLADVSGQQIDNFVFDLYEAAFNLMHAMGDAS</sequence>
<dbReference type="RefSeq" id="WP_342351335.1">
    <property type="nucleotide sequence ID" value="NZ_FOSC01000007.1"/>
</dbReference>
<evidence type="ECO:0000313" key="2">
    <source>
        <dbReference type="EMBL" id="SFJ87537.1"/>
    </source>
</evidence>
<dbReference type="InterPro" id="IPR049675">
    <property type="entry name" value="QatB"/>
</dbReference>
<feature type="region of interest" description="Disordered" evidence="1">
    <location>
        <begin position="1"/>
        <end position="107"/>
    </location>
</feature>
<feature type="compositionally biased region" description="Gly residues" evidence="1">
    <location>
        <begin position="1"/>
        <end position="11"/>
    </location>
</feature>
<dbReference type="AlphaFoldDB" id="A0A1I3V058"/>
<name>A0A1I3V058_9GAMM</name>
<dbReference type="EMBL" id="FOSC01000007">
    <property type="protein sequence ID" value="SFJ87537.1"/>
    <property type="molecule type" value="Genomic_DNA"/>
</dbReference>
<gene>
    <name evidence="2" type="ORF">SAMN05216429_10716</name>
</gene>
<keyword evidence="3" id="KW-1185">Reference proteome</keyword>
<feature type="compositionally biased region" description="Low complexity" evidence="1">
    <location>
        <begin position="83"/>
        <end position="92"/>
    </location>
</feature>
<feature type="compositionally biased region" description="Low complexity" evidence="1">
    <location>
        <begin position="19"/>
        <end position="30"/>
    </location>
</feature>
<reference evidence="2 3" key="1">
    <citation type="submission" date="2016-10" db="EMBL/GenBank/DDBJ databases">
        <authorList>
            <person name="de Groot N.N."/>
        </authorList>
    </citation>
    <scope>NUCLEOTIDE SEQUENCE [LARGE SCALE GENOMIC DNA]</scope>
    <source>
        <strain evidence="2 3">IBRC-M 10445</strain>
    </source>
</reference>
<accession>A0A1I3V058</accession>
<organism evidence="2 3">
    <name type="scientific">Marinobacter persicus</name>
    <dbReference type="NCBI Taxonomy" id="930118"/>
    <lineage>
        <taxon>Bacteria</taxon>
        <taxon>Pseudomonadati</taxon>
        <taxon>Pseudomonadota</taxon>
        <taxon>Gammaproteobacteria</taxon>
        <taxon>Pseudomonadales</taxon>
        <taxon>Marinobacteraceae</taxon>
        <taxon>Marinobacter</taxon>
    </lineage>
</organism>
<feature type="compositionally biased region" description="Pro residues" evidence="1">
    <location>
        <begin position="49"/>
        <end position="60"/>
    </location>
</feature>
<protein>
    <submittedName>
        <fullName evidence="2">Uncharacterized protein</fullName>
    </submittedName>
</protein>
<dbReference type="NCBIfam" id="NF041924">
    <property type="entry name" value="QatB"/>
    <property type="match status" value="1"/>
</dbReference>